<evidence type="ECO:0000256" key="1">
    <source>
        <dbReference type="SAM" id="Phobius"/>
    </source>
</evidence>
<accession>A0A0B6Z8R5</accession>
<dbReference type="AlphaFoldDB" id="A0A0B6Z8R5"/>
<sequence length="113" mass="13157">FSAMTYDNDKNNFESRWILLTCIVTAGCFLVWMIVSTYSVPHVRDVAVTIGNLVNATFLMITMPLRKSMLLCRHLRRKEKDVDTSEAFDEANGHLKTYESFENPMHEFNLYNK</sequence>
<feature type="non-terminal residue" evidence="2">
    <location>
        <position position="1"/>
    </location>
</feature>
<evidence type="ECO:0008006" key="3">
    <source>
        <dbReference type="Google" id="ProtNLM"/>
    </source>
</evidence>
<keyword evidence="1" id="KW-1133">Transmembrane helix</keyword>
<keyword evidence="1" id="KW-0812">Transmembrane</keyword>
<feature type="transmembrane region" description="Helical" evidence="1">
    <location>
        <begin position="46"/>
        <end position="65"/>
    </location>
</feature>
<feature type="transmembrane region" description="Helical" evidence="1">
    <location>
        <begin position="17"/>
        <end position="40"/>
    </location>
</feature>
<keyword evidence="1" id="KW-0472">Membrane</keyword>
<dbReference type="EMBL" id="HACG01018104">
    <property type="protein sequence ID" value="CEK64969.1"/>
    <property type="molecule type" value="Transcribed_RNA"/>
</dbReference>
<evidence type="ECO:0000313" key="2">
    <source>
        <dbReference type="EMBL" id="CEK64969.1"/>
    </source>
</evidence>
<gene>
    <name evidence="2" type="primary">ORF53488</name>
</gene>
<organism evidence="2">
    <name type="scientific">Arion vulgaris</name>
    <dbReference type="NCBI Taxonomy" id="1028688"/>
    <lineage>
        <taxon>Eukaryota</taxon>
        <taxon>Metazoa</taxon>
        <taxon>Spiralia</taxon>
        <taxon>Lophotrochozoa</taxon>
        <taxon>Mollusca</taxon>
        <taxon>Gastropoda</taxon>
        <taxon>Heterobranchia</taxon>
        <taxon>Euthyneura</taxon>
        <taxon>Panpulmonata</taxon>
        <taxon>Eupulmonata</taxon>
        <taxon>Stylommatophora</taxon>
        <taxon>Helicina</taxon>
        <taxon>Arionoidea</taxon>
        <taxon>Arionidae</taxon>
        <taxon>Arion</taxon>
    </lineage>
</organism>
<reference evidence="2" key="1">
    <citation type="submission" date="2014-12" db="EMBL/GenBank/DDBJ databases">
        <title>Insight into the proteome of Arion vulgaris.</title>
        <authorList>
            <person name="Aradska J."/>
            <person name="Bulat T."/>
            <person name="Smidak R."/>
            <person name="Sarate P."/>
            <person name="Gangsoo J."/>
            <person name="Sialana F."/>
            <person name="Bilban M."/>
            <person name="Lubec G."/>
        </authorList>
    </citation>
    <scope>NUCLEOTIDE SEQUENCE</scope>
    <source>
        <tissue evidence="2">Skin</tissue>
    </source>
</reference>
<name>A0A0B6Z8R5_9EUPU</name>
<proteinExistence type="predicted"/>
<protein>
    <recommendedName>
        <fullName evidence="3">G-protein coupled receptors family 3 profile domain-containing protein</fullName>
    </recommendedName>
</protein>